<reference evidence="2" key="2">
    <citation type="submission" date="2014-09" db="EMBL/GenBank/DDBJ databases">
        <authorList>
            <consortium name="NBRP consortium"/>
            <person name="Sawabe T."/>
            <person name="Meirelles P."/>
            <person name="Nakanishi M."/>
            <person name="Sayaka M."/>
            <person name="Hattori M."/>
            <person name="Ohkuma M."/>
        </authorList>
    </citation>
    <scope>NUCLEOTIDE SEQUENCE [LARGE SCALE GENOMIC DNA]</scope>
    <source>
        <strain evidence="2">JCM 19239</strain>
    </source>
</reference>
<gene>
    <name evidence="1" type="ORF">JCM19239_5824</name>
</gene>
<keyword evidence="2" id="KW-1185">Reference proteome</keyword>
<sequence>MMRQDIDLKVGLRKKRSNPTDRNLALFAEERVRFVDKVMHHLLLGFLLGLAIINQSHLNSPMIFYCVTRPSKTSPTGLLSPLSVSSTTLAPMTLSKRQKQKSTAGLFRIHLTTITVLSITPLSKSAT</sequence>
<accession>A0ABQ0J8E8</accession>
<name>A0ABQ0J8E8_9VIBR</name>
<organism evidence="1 2">
    <name type="scientific">Vibrio variabilis</name>
    <dbReference type="NCBI Taxonomy" id="990271"/>
    <lineage>
        <taxon>Bacteria</taxon>
        <taxon>Pseudomonadati</taxon>
        <taxon>Pseudomonadota</taxon>
        <taxon>Gammaproteobacteria</taxon>
        <taxon>Vibrionales</taxon>
        <taxon>Vibrionaceae</taxon>
        <taxon>Vibrio</taxon>
    </lineage>
</organism>
<evidence type="ECO:0000313" key="1">
    <source>
        <dbReference type="EMBL" id="GAL24997.1"/>
    </source>
</evidence>
<evidence type="ECO:0000313" key="2">
    <source>
        <dbReference type="Proteomes" id="UP000029223"/>
    </source>
</evidence>
<proteinExistence type="predicted"/>
<reference evidence="2" key="1">
    <citation type="submission" date="2014-09" db="EMBL/GenBank/DDBJ databases">
        <title>Vibrio variabilis JCM 19239. (C206) whole genome shotgun sequence.</title>
        <authorList>
            <person name="Sawabe T."/>
            <person name="Meirelles P."/>
            <person name="Nakanishi M."/>
            <person name="Sayaka M."/>
            <person name="Hattori M."/>
            <person name="Ohkuma M."/>
        </authorList>
    </citation>
    <scope>NUCLEOTIDE SEQUENCE [LARGE SCALE GENOMIC DNA]</scope>
    <source>
        <strain evidence="2">JCM 19239</strain>
    </source>
</reference>
<protein>
    <submittedName>
        <fullName evidence="1">Uncharacterized protein</fullName>
    </submittedName>
</protein>
<comment type="caution">
    <text evidence="1">The sequence shown here is derived from an EMBL/GenBank/DDBJ whole genome shotgun (WGS) entry which is preliminary data.</text>
</comment>
<dbReference type="EMBL" id="BBMS01000007">
    <property type="protein sequence ID" value="GAL24997.1"/>
    <property type="molecule type" value="Genomic_DNA"/>
</dbReference>
<dbReference type="Proteomes" id="UP000029223">
    <property type="component" value="Unassembled WGS sequence"/>
</dbReference>